<evidence type="ECO:0000256" key="1">
    <source>
        <dbReference type="ARBA" id="ARBA00022737"/>
    </source>
</evidence>
<dbReference type="GO" id="GO:0009451">
    <property type="term" value="P:RNA modification"/>
    <property type="evidence" value="ECO:0007669"/>
    <property type="project" value="InterPro"/>
</dbReference>
<feature type="repeat" description="PPR" evidence="2">
    <location>
        <begin position="393"/>
        <end position="427"/>
    </location>
</feature>
<dbReference type="EMBL" id="JABFUD020000019">
    <property type="protein sequence ID" value="KAI5065611.1"/>
    <property type="molecule type" value="Genomic_DNA"/>
</dbReference>
<dbReference type="OrthoDB" id="1078367at2759"/>
<evidence type="ECO:0000313" key="4">
    <source>
        <dbReference type="Proteomes" id="UP000886520"/>
    </source>
</evidence>
<evidence type="ECO:0000256" key="2">
    <source>
        <dbReference type="PROSITE-ProRule" id="PRU00708"/>
    </source>
</evidence>
<feature type="repeat" description="PPR" evidence="2">
    <location>
        <begin position="256"/>
        <end position="290"/>
    </location>
</feature>
<dbReference type="PANTHER" id="PTHR24015">
    <property type="entry name" value="OS07G0578800 PROTEIN-RELATED"/>
    <property type="match status" value="1"/>
</dbReference>
<dbReference type="GO" id="GO:0003723">
    <property type="term" value="F:RNA binding"/>
    <property type="evidence" value="ECO:0007669"/>
    <property type="project" value="InterPro"/>
</dbReference>
<accession>A0A9D4UEA2</accession>
<reference evidence="3" key="1">
    <citation type="submission" date="2021-01" db="EMBL/GenBank/DDBJ databases">
        <title>Adiantum capillus-veneris genome.</title>
        <authorList>
            <person name="Fang Y."/>
            <person name="Liao Q."/>
        </authorList>
    </citation>
    <scope>NUCLEOTIDE SEQUENCE</scope>
    <source>
        <strain evidence="3">H3</strain>
        <tissue evidence="3">Leaf</tissue>
    </source>
</reference>
<dbReference type="FunFam" id="1.25.40.10:FF:000242">
    <property type="entry name" value="Pentatricopeptide repeat-containing protein"/>
    <property type="match status" value="1"/>
</dbReference>
<evidence type="ECO:0008006" key="5">
    <source>
        <dbReference type="Google" id="ProtNLM"/>
    </source>
</evidence>
<evidence type="ECO:0000313" key="3">
    <source>
        <dbReference type="EMBL" id="KAI5065611.1"/>
    </source>
</evidence>
<dbReference type="NCBIfam" id="TIGR00756">
    <property type="entry name" value="PPR"/>
    <property type="match status" value="6"/>
</dbReference>
<dbReference type="PROSITE" id="PS51375">
    <property type="entry name" value="PPR"/>
    <property type="match status" value="5"/>
</dbReference>
<keyword evidence="4" id="KW-1185">Reference proteome</keyword>
<dbReference type="Gene3D" id="1.25.40.10">
    <property type="entry name" value="Tetratricopeptide repeat domain"/>
    <property type="match status" value="4"/>
</dbReference>
<dbReference type="Proteomes" id="UP000886520">
    <property type="component" value="Chromosome 19"/>
</dbReference>
<dbReference type="FunFam" id="1.25.40.10:FF:000344">
    <property type="entry name" value="Pentatricopeptide repeat-containing protein"/>
    <property type="match status" value="1"/>
</dbReference>
<organism evidence="3 4">
    <name type="scientific">Adiantum capillus-veneris</name>
    <name type="common">Maidenhair fern</name>
    <dbReference type="NCBI Taxonomy" id="13818"/>
    <lineage>
        <taxon>Eukaryota</taxon>
        <taxon>Viridiplantae</taxon>
        <taxon>Streptophyta</taxon>
        <taxon>Embryophyta</taxon>
        <taxon>Tracheophyta</taxon>
        <taxon>Polypodiopsida</taxon>
        <taxon>Polypodiidae</taxon>
        <taxon>Polypodiales</taxon>
        <taxon>Pteridineae</taxon>
        <taxon>Pteridaceae</taxon>
        <taxon>Vittarioideae</taxon>
        <taxon>Adiantum</taxon>
    </lineage>
</organism>
<name>A0A9D4UEA2_ADICA</name>
<dbReference type="PANTHER" id="PTHR24015:SF548">
    <property type="entry name" value="OS08G0340900 PROTEIN"/>
    <property type="match status" value="1"/>
</dbReference>
<gene>
    <name evidence="3" type="ORF">GOP47_0020306</name>
</gene>
<keyword evidence="1" id="KW-0677">Repeat</keyword>
<dbReference type="InterPro" id="IPR002885">
    <property type="entry name" value="PPR_rpt"/>
</dbReference>
<dbReference type="Pfam" id="PF13041">
    <property type="entry name" value="PPR_2"/>
    <property type="match status" value="4"/>
</dbReference>
<dbReference type="AlphaFoldDB" id="A0A9D4UEA2"/>
<protein>
    <recommendedName>
        <fullName evidence="5">Pentatricopeptide repeat-containing protein</fullName>
    </recommendedName>
</protein>
<dbReference type="FunFam" id="1.25.40.10:FF:000031">
    <property type="entry name" value="Pentatricopeptide repeat-containing protein mitochondrial"/>
    <property type="match status" value="1"/>
</dbReference>
<feature type="repeat" description="PPR" evidence="2">
    <location>
        <begin position="358"/>
        <end position="392"/>
    </location>
</feature>
<feature type="repeat" description="PPR" evidence="2">
    <location>
        <begin position="460"/>
        <end position="494"/>
    </location>
</feature>
<proteinExistence type="predicted"/>
<dbReference type="InterPro" id="IPR011990">
    <property type="entry name" value="TPR-like_helical_dom_sf"/>
</dbReference>
<feature type="repeat" description="PPR" evidence="2">
    <location>
        <begin position="154"/>
        <end position="188"/>
    </location>
</feature>
<dbReference type="InterPro" id="IPR046960">
    <property type="entry name" value="PPR_At4g14850-like_plant"/>
</dbReference>
<dbReference type="Pfam" id="PF01535">
    <property type="entry name" value="PPR"/>
    <property type="match status" value="2"/>
</dbReference>
<comment type="caution">
    <text evidence="3">The sequence shown here is derived from an EMBL/GenBank/DDBJ whole genome shotgun (WGS) entry which is preliminary data.</text>
</comment>
<sequence>MAGGKQLCTQTHRPHKDFNISWKEFLRDPSNWWDNRSNKLSPRQPDFSRHKLTKEPLWMNSHRNPSWVTDELAKRGFAVQQCVGIASAAEAFSPSLIWACCKNKDLSKGIRLHNELQNRGLAENDYSDALITMYATCGQLHKAQALLDMHNSSSVIPWTALIAGYARDRQVQKAFDCFEQVERAGIPLNAVTYLCILKACALSRAIDKGKKIHDEISRQGLLGHSRALGNALVDMYAKCGALSQAQSVLEQLPSRNVISWSALIAGYAQKGLGQKALACFEQMQREGIPPDAVTYVSVVNACAVIEAIDKGKQIHDEISRHGFLEHNVVLGNALVDMYAKCGALPQAQSVLEKLPCRNVVSWSALIAGYAQKGQGQQALECCEQMQREGIVPDAVTYVSIVNACAVVGAIDKGKQIHDEILRKGLLKHSVVLGGALVDMYAKCGALHRAHSVLEKLPSRNVVSWNALITGYAQEGQGVQGLDCFEQMQHEGILPDKVTFLCLLNLCNHIGMVEKGKEIFDKMGVAYGLKPSVECFTSMVDLLGRAGQIVKAVDVIHEMPFPPNSAVHRCLWRCFVKMGRYEGGDLGV</sequence>